<feature type="compositionally biased region" description="Polar residues" evidence="3">
    <location>
        <begin position="316"/>
        <end position="326"/>
    </location>
</feature>
<protein>
    <submittedName>
        <fullName evidence="4">Uncharacterized protein</fullName>
    </submittedName>
</protein>
<feature type="compositionally biased region" description="Basic residues" evidence="3">
    <location>
        <begin position="436"/>
        <end position="445"/>
    </location>
</feature>
<reference evidence="4" key="1">
    <citation type="submission" date="2023-03" db="EMBL/GenBank/DDBJ databases">
        <title>Massive genome expansion in bonnet fungi (Mycena s.s.) driven by repeated elements and novel gene families across ecological guilds.</title>
        <authorList>
            <consortium name="Lawrence Berkeley National Laboratory"/>
            <person name="Harder C.B."/>
            <person name="Miyauchi S."/>
            <person name="Viragh M."/>
            <person name="Kuo A."/>
            <person name="Thoen E."/>
            <person name="Andreopoulos B."/>
            <person name="Lu D."/>
            <person name="Skrede I."/>
            <person name="Drula E."/>
            <person name="Henrissat B."/>
            <person name="Morin E."/>
            <person name="Kohler A."/>
            <person name="Barry K."/>
            <person name="LaButti K."/>
            <person name="Morin E."/>
            <person name="Salamov A."/>
            <person name="Lipzen A."/>
            <person name="Mereny Z."/>
            <person name="Hegedus B."/>
            <person name="Baldrian P."/>
            <person name="Stursova M."/>
            <person name="Weitz H."/>
            <person name="Taylor A."/>
            <person name="Grigoriev I.V."/>
            <person name="Nagy L.G."/>
            <person name="Martin F."/>
            <person name="Kauserud H."/>
        </authorList>
    </citation>
    <scope>NUCLEOTIDE SEQUENCE</scope>
    <source>
        <strain evidence="4">CBHHK188m</strain>
    </source>
</reference>
<dbReference type="GO" id="GO:0005856">
    <property type="term" value="C:cytoskeleton"/>
    <property type="evidence" value="ECO:0007669"/>
    <property type="project" value="TreeGrafter"/>
</dbReference>
<dbReference type="AlphaFoldDB" id="A0AAD7NCS2"/>
<feature type="region of interest" description="Disordered" evidence="3">
    <location>
        <begin position="310"/>
        <end position="624"/>
    </location>
</feature>
<keyword evidence="5" id="KW-1185">Reference proteome</keyword>
<dbReference type="PANTHER" id="PTHR32083:SF48">
    <property type="entry name" value="TRANS-GOLGI NETWORK-LOCALIZED SYP41-INTERACTING PROTEIN 1"/>
    <property type="match status" value="1"/>
</dbReference>
<evidence type="ECO:0000256" key="1">
    <source>
        <dbReference type="ARBA" id="ARBA00023054"/>
    </source>
</evidence>
<dbReference type="Proteomes" id="UP001215280">
    <property type="component" value="Unassembled WGS sequence"/>
</dbReference>
<dbReference type="EMBL" id="JARJLG010000061">
    <property type="protein sequence ID" value="KAJ7756429.1"/>
    <property type="molecule type" value="Genomic_DNA"/>
</dbReference>
<feature type="compositionally biased region" description="Basic and acidic residues" evidence="3">
    <location>
        <begin position="446"/>
        <end position="459"/>
    </location>
</feature>
<dbReference type="PANTHER" id="PTHR32083">
    <property type="entry name" value="CILIA AND FLAGELLA-ASSOCIATED PROTEIN 58-RELATED"/>
    <property type="match status" value="1"/>
</dbReference>
<name>A0AAD7NCS2_9AGAR</name>
<proteinExistence type="predicted"/>
<dbReference type="Gene3D" id="1.10.287.1490">
    <property type="match status" value="1"/>
</dbReference>
<feature type="coiled-coil region" evidence="2">
    <location>
        <begin position="26"/>
        <end position="53"/>
    </location>
</feature>
<keyword evidence="1 2" id="KW-0175">Coiled coil</keyword>
<organism evidence="4 5">
    <name type="scientific">Mycena maculata</name>
    <dbReference type="NCBI Taxonomy" id="230809"/>
    <lineage>
        <taxon>Eukaryota</taxon>
        <taxon>Fungi</taxon>
        <taxon>Dikarya</taxon>
        <taxon>Basidiomycota</taxon>
        <taxon>Agaricomycotina</taxon>
        <taxon>Agaricomycetes</taxon>
        <taxon>Agaricomycetidae</taxon>
        <taxon>Agaricales</taxon>
        <taxon>Marasmiineae</taxon>
        <taxon>Mycenaceae</taxon>
        <taxon>Mycena</taxon>
    </lineage>
</organism>
<comment type="caution">
    <text evidence="4">The sequence shown here is derived from an EMBL/GenBank/DDBJ whole genome shotgun (WGS) entry which is preliminary data.</text>
</comment>
<evidence type="ECO:0000313" key="4">
    <source>
        <dbReference type="EMBL" id="KAJ7756429.1"/>
    </source>
</evidence>
<accession>A0AAD7NCS2</accession>
<evidence type="ECO:0000256" key="3">
    <source>
        <dbReference type="SAM" id="MobiDB-lite"/>
    </source>
</evidence>
<gene>
    <name evidence="4" type="ORF">DFH07DRAFT_820539</name>
</gene>
<evidence type="ECO:0000256" key="2">
    <source>
        <dbReference type="SAM" id="Coils"/>
    </source>
</evidence>
<feature type="compositionally biased region" description="Pro residues" evidence="3">
    <location>
        <begin position="368"/>
        <end position="379"/>
    </location>
</feature>
<evidence type="ECO:0000313" key="5">
    <source>
        <dbReference type="Proteomes" id="UP001215280"/>
    </source>
</evidence>
<feature type="compositionally biased region" description="Basic and acidic residues" evidence="3">
    <location>
        <begin position="327"/>
        <end position="342"/>
    </location>
</feature>
<feature type="compositionally biased region" description="Low complexity" evidence="3">
    <location>
        <begin position="609"/>
        <end position="624"/>
    </location>
</feature>
<sequence length="624" mass="69353">MATDVRTRGAGSALAHGASRLVPSIAESLNEQIEDLVQRNRTLEQINKKLADERAVDAERAKRTIRDVQTEWQEERVSWREGCNRLLSCHHLAHLRLSAKLSEVELAVLREMEVTRQERLARLHRDFQITMFGIREAELDTKIEELEDALEEARRGRENHSSDLEEQIKAQEEEIDSLTGEKSAAEKELLKLRESHSRLQVKAETTETKLERMTLQFDGAQTTNDELERQNDELKRANVDLKRQLDRWQNLETKGGEEVETLRKHRIDLEVAVKGLETRLEKKEADLQREKAKVAKHKQNVDEFQAYAEEQRQETKVVTTQLSKANKQIERLQRDLEAERAARPKSPLKKQQSPIVSEDEVANDFAEAPPPSSPAPPPSKKPRSKINTVGPTKGGRNKPATKSVAGPSNTSDSDIEEVPDPKTRTRTKAATDGSKKAKAKPRSRAAGRDSSESEDDAKGTKSKGKAKAVEEIENSDSVVPQKETSRPKTGARGKRKRDEAAGPSNQERAASVATDISERPKPQKPRGKAGRAGSVQPRGTTVISDDESDEPAKKKKKRNIGLFPANSQPASFNFLPAGDMAGGIDIPTVLSPVRQEDVPSRSGASSRTGSVFGSLLSGFSRRKP</sequence>